<evidence type="ECO:0000313" key="2">
    <source>
        <dbReference type="Proteomes" id="UP001604336"/>
    </source>
</evidence>
<protein>
    <submittedName>
        <fullName evidence="1">F-box domain-containing protein</fullName>
    </submittedName>
</protein>
<reference evidence="2" key="1">
    <citation type="submission" date="2024-07" db="EMBL/GenBank/DDBJ databases">
        <title>Two chromosome-level genome assemblies of Korean endemic species Abeliophyllum distichum and Forsythia ovata (Oleaceae).</title>
        <authorList>
            <person name="Jang H."/>
        </authorList>
    </citation>
    <scope>NUCLEOTIDE SEQUENCE [LARGE SCALE GENOMIC DNA]</scope>
</reference>
<comment type="caution">
    <text evidence="1">The sequence shown here is derived from an EMBL/GenBank/DDBJ whole genome shotgun (WGS) entry which is preliminary data.</text>
</comment>
<dbReference type="EMBL" id="JBFOLK010000008">
    <property type="protein sequence ID" value="KAL2490223.1"/>
    <property type="molecule type" value="Genomic_DNA"/>
</dbReference>
<keyword evidence="2" id="KW-1185">Reference proteome</keyword>
<gene>
    <name evidence="1" type="ORF">Adt_25851</name>
</gene>
<evidence type="ECO:0000313" key="1">
    <source>
        <dbReference type="EMBL" id="KAL2490223.1"/>
    </source>
</evidence>
<name>A0ABD1RR56_9LAMI</name>
<sequence length="173" mass="20639">MVILWNPVNRKFKILPDSHRVHRFRSTFSHMSVEFRFNHKTVDFKVVQLLYDWNCDRVAANRGLNFRKSRLSRSVDEKSLTLFTSYSDNASDRWDVWLMNKLERWESWMKKYRIVRIHRSVPLKFVNNGEDLLEMNDENLVLVDIEKEEIKNLEVCGLPFSFYTAGCAKLGFA</sequence>
<organism evidence="1 2">
    <name type="scientific">Abeliophyllum distichum</name>
    <dbReference type="NCBI Taxonomy" id="126358"/>
    <lineage>
        <taxon>Eukaryota</taxon>
        <taxon>Viridiplantae</taxon>
        <taxon>Streptophyta</taxon>
        <taxon>Embryophyta</taxon>
        <taxon>Tracheophyta</taxon>
        <taxon>Spermatophyta</taxon>
        <taxon>Magnoliopsida</taxon>
        <taxon>eudicotyledons</taxon>
        <taxon>Gunneridae</taxon>
        <taxon>Pentapetalae</taxon>
        <taxon>asterids</taxon>
        <taxon>lamiids</taxon>
        <taxon>Lamiales</taxon>
        <taxon>Oleaceae</taxon>
        <taxon>Forsythieae</taxon>
        <taxon>Abeliophyllum</taxon>
    </lineage>
</organism>
<dbReference type="Proteomes" id="UP001604336">
    <property type="component" value="Unassembled WGS sequence"/>
</dbReference>
<proteinExistence type="predicted"/>
<dbReference type="AlphaFoldDB" id="A0ABD1RR56"/>
<accession>A0ABD1RR56</accession>